<evidence type="ECO:0000313" key="3">
    <source>
        <dbReference type="Proteomes" id="UP001525379"/>
    </source>
</evidence>
<protein>
    <recommendedName>
        <fullName evidence="4">CopG family transcriptional regulator</fullName>
    </recommendedName>
</protein>
<dbReference type="Proteomes" id="UP001525379">
    <property type="component" value="Unassembled WGS sequence"/>
</dbReference>
<organism evidence="2 3">
    <name type="scientific">Pseudoclavibacter albus</name>
    <dbReference type="NCBI Taxonomy" id="272241"/>
    <lineage>
        <taxon>Bacteria</taxon>
        <taxon>Bacillati</taxon>
        <taxon>Actinomycetota</taxon>
        <taxon>Actinomycetes</taxon>
        <taxon>Micrococcales</taxon>
        <taxon>Microbacteriaceae</taxon>
        <taxon>Pseudoclavibacter</taxon>
    </lineage>
</organism>
<evidence type="ECO:0000313" key="2">
    <source>
        <dbReference type="EMBL" id="MCT2043075.1"/>
    </source>
</evidence>
<reference evidence="2 3" key="1">
    <citation type="submission" date="2022-04" db="EMBL/GenBank/DDBJ databases">
        <title>Human microbiome associated bacterial genomes.</title>
        <authorList>
            <person name="Sandstrom S."/>
            <person name="Salamzade R."/>
            <person name="Kalan L.R."/>
        </authorList>
    </citation>
    <scope>NUCLEOTIDE SEQUENCE [LARGE SCALE GENOMIC DNA]</scope>
    <source>
        <strain evidence="3">p3-SID1799</strain>
    </source>
</reference>
<comment type="caution">
    <text evidence="2">The sequence shown here is derived from an EMBL/GenBank/DDBJ whole genome shotgun (WGS) entry which is preliminary data.</text>
</comment>
<name>A0ABT2HXP2_9MICO</name>
<feature type="region of interest" description="Disordered" evidence="1">
    <location>
        <begin position="1"/>
        <end position="42"/>
    </location>
</feature>
<feature type="compositionally biased region" description="Basic and acidic residues" evidence="1">
    <location>
        <begin position="1"/>
        <end position="14"/>
    </location>
</feature>
<sequence>MVRDRSKTKAKSVDEFIDQGADDHGNTTPPVATSYRAPRTGGPSRQLLIKFDSDTLPLELEAAASRFYASKAAVARRALELGLAQLQNHDRLDAEH</sequence>
<dbReference type="RefSeq" id="WP_260104347.1">
    <property type="nucleotide sequence ID" value="NZ_JALXSQ010000024.1"/>
</dbReference>
<proteinExistence type="predicted"/>
<dbReference type="EMBL" id="JALXSQ010000024">
    <property type="protein sequence ID" value="MCT2043075.1"/>
    <property type="molecule type" value="Genomic_DNA"/>
</dbReference>
<accession>A0ABT2HXP2</accession>
<evidence type="ECO:0000256" key="1">
    <source>
        <dbReference type="SAM" id="MobiDB-lite"/>
    </source>
</evidence>
<evidence type="ECO:0008006" key="4">
    <source>
        <dbReference type="Google" id="ProtNLM"/>
    </source>
</evidence>
<gene>
    <name evidence="2" type="ORF">M3D15_06985</name>
</gene>
<keyword evidence="3" id="KW-1185">Reference proteome</keyword>